<sequence length="124" mass="13487">MAHLTVEGEDLVVRLSPIEVAGAFHRSPRVPLRCVTSVEPSDLMWGELRGFRAPGTGLPRVIALGTWRSAGHKDFVAVYKTTGVVVTLEDSEWSRLLVSSADPDAVCTRIRRPRRGQPSAGPAE</sequence>
<gene>
    <name evidence="1" type="ORF">GCM10023353_00930</name>
</gene>
<name>A0ABP9C227_9ACTN</name>
<evidence type="ECO:0000313" key="2">
    <source>
        <dbReference type="Proteomes" id="UP001500839"/>
    </source>
</evidence>
<dbReference type="Proteomes" id="UP001500839">
    <property type="component" value="Unassembled WGS sequence"/>
</dbReference>
<reference evidence="2" key="1">
    <citation type="journal article" date="2019" name="Int. J. Syst. Evol. Microbiol.">
        <title>The Global Catalogue of Microorganisms (GCM) 10K type strain sequencing project: providing services to taxonomists for standard genome sequencing and annotation.</title>
        <authorList>
            <consortium name="The Broad Institute Genomics Platform"/>
            <consortium name="The Broad Institute Genome Sequencing Center for Infectious Disease"/>
            <person name="Wu L."/>
            <person name="Ma J."/>
        </authorList>
    </citation>
    <scope>NUCLEOTIDE SEQUENCE [LARGE SCALE GENOMIC DNA]</scope>
    <source>
        <strain evidence="2">JCM 18542</strain>
    </source>
</reference>
<evidence type="ECO:0000313" key="1">
    <source>
        <dbReference type="EMBL" id="GAA4802700.1"/>
    </source>
</evidence>
<dbReference type="RefSeq" id="WP_200171272.1">
    <property type="nucleotide sequence ID" value="NZ_BAABKQ010000001.1"/>
</dbReference>
<organism evidence="1 2">
    <name type="scientific">Tomitella cavernea</name>
    <dbReference type="NCBI Taxonomy" id="1387982"/>
    <lineage>
        <taxon>Bacteria</taxon>
        <taxon>Bacillati</taxon>
        <taxon>Actinomycetota</taxon>
        <taxon>Actinomycetes</taxon>
        <taxon>Mycobacteriales</taxon>
        <taxon>Tomitella</taxon>
    </lineage>
</organism>
<dbReference type="EMBL" id="BAABKQ010000001">
    <property type="protein sequence ID" value="GAA4802700.1"/>
    <property type="molecule type" value="Genomic_DNA"/>
</dbReference>
<keyword evidence="2" id="KW-1185">Reference proteome</keyword>
<proteinExistence type="predicted"/>
<accession>A0ABP9C227</accession>
<protein>
    <submittedName>
        <fullName evidence="1">Uncharacterized protein</fullName>
    </submittedName>
</protein>
<comment type="caution">
    <text evidence="1">The sequence shown here is derived from an EMBL/GenBank/DDBJ whole genome shotgun (WGS) entry which is preliminary data.</text>
</comment>